<reference evidence="1 2" key="1">
    <citation type="submission" date="2019-03" db="EMBL/GenBank/DDBJ databases">
        <title>The genome sequence of Nitrosococcus wardiae strain D1FHST reveals the archetypal metabolic capacity of ammonia-oxidizing Gammaproteobacteria.</title>
        <authorList>
            <person name="Wang L."/>
            <person name="Lim C.K."/>
            <person name="Hanson T.E."/>
            <person name="Dang H."/>
            <person name="Klotz M.G."/>
        </authorList>
    </citation>
    <scope>NUCLEOTIDE SEQUENCE [LARGE SCALE GENOMIC DNA]</scope>
    <source>
        <strain evidence="1 2">D1FHS</strain>
    </source>
</reference>
<name>A0A4P7BZW5_9GAMM</name>
<evidence type="ECO:0000313" key="2">
    <source>
        <dbReference type="Proteomes" id="UP000294325"/>
    </source>
</evidence>
<gene>
    <name evidence="1" type="ORF">E3U44_09880</name>
</gene>
<dbReference type="EMBL" id="CP038033">
    <property type="protein sequence ID" value="QBQ54780.1"/>
    <property type="molecule type" value="Genomic_DNA"/>
</dbReference>
<proteinExistence type="predicted"/>
<dbReference type="AlphaFoldDB" id="A0A4P7BZW5"/>
<dbReference type="OrthoDB" id="574256at2"/>
<evidence type="ECO:0000313" key="1">
    <source>
        <dbReference type="EMBL" id="QBQ54780.1"/>
    </source>
</evidence>
<dbReference type="KEGG" id="nwr:E3U44_09880"/>
<dbReference type="Proteomes" id="UP000294325">
    <property type="component" value="Chromosome"/>
</dbReference>
<accession>A0A4P7BZW5</accession>
<protein>
    <submittedName>
        <fullName evidence="1">Uncharacterized protein</fullName>
    </submittedName>
</protein>
<dbReference type="RefSeq" id="WP_134357971.1">
    <property type="nucleotide sequence ID" value="NZ_CP038033.1"/>
</dbReference>
<keyword evidence="2" id="KW-1185">Reference proteome</keyword>
<sequence>MAFSAILSRFREHSPLPVMARALLERALTEEKLEACFENATEKQYTRELLFSSIFELMSLVVTQTFSSINAAYQARRETIGVSITSVYNKLNGLETSVSAALVRDSAMELGGMIHALKATCSPLLPGYRVKMVDGNCLKTSEHRLKALRDQSAAALPGKSLVVYDPALEVAVEVFPCEDGYAQERSLLPKVLGVVEHDEFSVSLACERISSDKQFAGLSDFFGEPALRLFRRFCLPQPECGNSLDASRTQCISQSHITLPSSRGRPQLDIPYNIYILKTICGRSTSIGRR</sequence>
<organism evidence="1 2">
    <name type="scientific">Nitrosococcus wardiae</name>
    <dbReference type="NCBI Taxonomy" id="1814290"/>
    <lineage>
        <taxon>Bacteria</taxon>
        <taxon>Pseudomonadati</taxon>
        <taxon>Pseudomonadota</taxon>
        <taxon>Gammaproteobacteria</taxon>
        <taxon>Chromatiales</taxon>
        <taxon>Chromatiaceae</taxon>
        <taxon>Nitrosococcus</taxon>
    </lineage>
</organism>